<feature type="region of interest" description="Disordered" evidence="2">
    <location>
        <begin position="425"/>
        <end position="476"/>
    </location>
</feature>
<feature type="compositionally biased region" description="Basic and acidic residues" evidence="2">
    <location>
        <begin position="425"/>
        <end position="440"/>
    </location>
</feature>
<feature type="coiled-coil region" evidence="1">
    <location>
        <begin position="202"/>
        <end position="229"/>
    </location>
</feature>
<dbReference type="GO" id="GO:0030139">
    <property type="term" value="C:endocytic vesicle"/>
    <property type="evidence" value="ECO:0007669"/>
    <property type="project" value="TreeGrafter"/>
</dbReference>
<dbReference type="InterPro" id="IPR045046">
    <property type="entry name" value="Vps9-like"/>
</dbReference>
<feature type="region of interest" description="Disordered" evidence="2">
    <location>
        <begin position="322"/>
        <end position="386"/>
    </location>
</feature>
<evidence type="ECO:0000313" key="5">
    <source>
        <dbReference type="RefSeq" id="XP_013404043.1"/>
    </source>
</evidence>
<feature type="domain" description="VPS9" evidence="3">
    <location>
        <begin position="547"/>
        <end position="698"/>
    </location>
</feature>
<evidence type="ECO:0000256" key="2">
    <source>
        <dbReference type="SAM" id="MobiDB-lite"/>
    </source>
</evidence>
<reference evidence="5 6" key="1">
    <citation type="submission" date="2025-04" db="UniProtKB">
        <authorList>
            <consortium name="RefSeq"/>
        </authorList>
    </citation>
    <scope>IDENTIFICATION</scope>
    <source>
        <tissue evidence="5 6">Gonads</tissue>
    </source>
</reference>
<dbReference type="STRING" id="7574.A0A1S3J2G0"/>
<dbReference type="RefSeq" id="XP_013404043.1">
    <property type="nucleotide sequence ID" value="XM_013548589.2"/>
</dbReference>
<dbReference type="GeneID" id="106169199"/>
<gene>
    <name evidence="5 6" type="primary">LOC106169199</name>
</gene>
<feature type="compositionally biased region" description="Acidic residues" evidence="2">
    <location>
        <begin position="328"/>
        <end position="341"/>
    </location>
</feature>
<dbReference type="KEGG" id="lak:106169199"/>
<dbReference type="OrthoDB" id="10264848at2759"/>
<dbReference type="InterPro" id="IPR003123">
    <property type="entry name" value="VPS9"/>
</dbReference>
<dbReference type="AlphaFoldDB" id="A0A1S3J2G0"/>
<feature type="compositionally biased region" description="Pro residues" evidence="2">
    <location>
        <begin position="100"/>
        <end position="121"/>
    </location>
</feature>
<dbReference type="InterPro" id="IPR037191">
    <property type="entry name" value="VPS9_dom_sf"/>
</dbReference>
<dbReference type="GO" id="GO:0005829">
    <property type="term" value="C:cytosol"/>
    <property type="evidence" value="ECO:0007669"/>
    <property type="project" value="TreeGrafter"/>
</dbReference>
<dbReference type="PROSITE" id="PS51205">
    <property type="entry name" value="VPS9"/>
    <property type="match status" value="1"/>
</dbReference>
<dbReference type="PANTHER" id="PTHR23101:SF98">
    <property type="entry name" value="VPS9 DOMAIN-CONTAINING PROTEIN 1"/>
    <property type="match status" value="1"/>
</dbReference>
<dbReference type="PANTHER" id="PTHR23101">
    <property type="entry name" value="RAB GDP/GTP EXCHANGE FACTOR"/>
    <property type="match status" value="1"/>
</dbReference>
<dbReference type="Proteomes" id="UP000085678">
    <property type="component" value="Unplaced"/>
</dbReference>
<proteinExistence type="predicted"/>
<dbReference type="SMART" id="SM00167">
    <property type="entry name" value="VPS9"/>
    <property type="match status" value="1"/>
</dbReference>
<dbReference type="GO" id="GO:0031267">
    <property type="term" value="F:small GTPase binding"/>
    <property type="evidence" value="ECO:0007669"/>
    <property type="project" value="TreeGrafter"/>
</dbReference>
<keyword evidence="1" id="KW-0175">Coiled coil</keyword>
<evidence type="ECO:0000313" key="4">
    <source>
        <dbReference type="Proteomes" id="UP000085678"/>
    </source>
</evidence>
<dbReference type="RefSeq" id="XP_013404044.1">
    <property type="nucleotide sequence ID" value="XM_013548590.2"/>
</dbReference>
<accession>A0A1S3J2G0</accession>
<evidence type="ECO:0000259" key="3">
    <source>
        <dbReference type="PROSITE" id="PS51205"/>
    </source>
</evidence>
<keyword evidence="4" id="KW-1185">Reference proteome</keyword>
<name>A0A1S3J2G0_LINAN</name>
<feature type="compositionally biased region" description="Polar residues" evidence="2">
    <location>
        <begin position="342"/>
        <end position="356"/>
    </location>
</feature>
<dbReference type="GO" id="GO:0005085">
    <property type="term" value="F:guanyl-nucleotide exchange factor activity"/>
    <property type="evidence" value="ECO:0007669"/>
    <property type="project" value="InterPro"/>
</dbReference>
<dbReference type="GO" id="GO:0016192">
    <property type="term" value="P:vesicle-mediated transport"/>
    <property type="evidence" value="ECO:0007669"/>
    <property type="project" value="InterPro"/>
</dbReference>
<sequence length="698" mass="77453">MDGGTDLGRNLHSALRAVANAVKLDQDHHNQDAYVYYVQCIMYIAQNLLDEIKAPSQEMTHVRKKFVQLGQKCMERLGALADDVGKPFATQGSHSTVQSPQPPPGVYPQPPPGVYPQPPPEVSSQSGVGLVARSVINPPPSSAAVSQPSAGQQPGIASKEKVLTPLEQAYLENQQLMAAYKARMAKMKVDNKRAALMSMNLQRRLAENLALAKAREAALERKIRERQQRHQDIAARRFAGEEEKQAFFTQVLNYEEQNKWTLPWREKLKESPQDASLIHSLVRQILSSTDHPITVLLIKYQGQIKLKIEPLVLRHGQSMVPVTVPWPLDDDDEEEEEEEAQTSDYDSLATNASDTNTELEKSGASESTSANQSENSCDKDLGDISGDVKGNLESAIRKGERLSSKLKSQSLENTNVPKVVKKCEDAAKDNLDPSREKYDVNDMDDLFEDSDDGDDEMPPGTDSTASQDQATPVMDSPEQLTAALERHLHNITKDVHVCLDQLMSLFIVAYEELDSPAGRDQCRASMEEPFFQPLWPLLLSLFRIVHRKKEVKVAKAMTQYINVSPGQLGVASRLQLPEEDVPYEAAILELRALFQHVCPLNKLESLVKVSKLICQCVEESYAKKNDQASPVPNLGADDLLPILSYVVLHAGIPQIVSEGYAMEEFIHESYLMGEEGYCLTSLQTALGYVASLSMTPLE</sequence>
<organism evidence="4 6">
    <name type="scientific">Lingula anatina</name>
    <name type="common">Brachiopod</name>
    <name type="synonym">Lingula unguis</name>
    <dbReference type="NCBI Taxonomy" id="7574"/>
    <lineage>
        <taxon>Eukaryota</taxon>
        <taxon>Metazoa</taxon>
        <taxon>Spiralia</taxon>
        <taxon>Lophotrochozoa</taxon>
        <taxon>Brachiopoda</taxon>
        <taxon>Linguliformea</taxon>
        <taxon>Lingulata</taxon>
        <taxon>Lingulida</taxon>
        <taxon>Linguloidea</taxon>
        <taxon>Lingulidae</taxon>
        <taxon>Lingula</taxon>
    </lineage>
</organism>
<dbReference type="Pfam" id="PF02204">
    <property type="entry name" value="VPS9"/>
    <property type="match status" value="1"/>
</dbReference>
<feature type="compositionally biased region" description="Acidic residues" evidence="2">
    <location>
        <begin position="441"/>
        <end position="457"/>
    </location>
</feature>
<dbReference type="SUPFAM" id="SSF109993">
    <property type="entry name" value="VPS9 domain"/>
    <property type="match status" value="1"/>
</dbReference>
<feature type="compositionally biased region" description="Polar residues" evidence="2">
    <location>
        <begin position="90"/>
        <end position="99"/>
    </location>
</feature>
<dbReference type="Gene3D" id="1.20.1050.80">
    <property type="entry name" value="VPS9 domain"/>
    <property type="match status" value="1"/>
</dbReference>
<protein>
    <submittedName>
        <fullName evidence="5">VPS9 domain-containing protein 1 isoform X1</fullName>
    </submittedName>
    <submittedName>
        <fullName evidence="6">VPS9 domain-containing protein 1 isoform X2</fullName>
    </submittedName>
</protein>
<evidence type="ECO:0000256" key="1">
    <source>
        <dbReference type="SAM" id="Coils"/>
    </source>
</evidence>
<evidence type="ECO:0000313" key="6">
    <source>
        <dbReference type="RefSeq" id="XP_013404044.1"/>
    </source>
</evidence>
<feature type="compositionally biased region" description="Low complexity" evidence="2">
    <location>
        <begin position="142"/>
        <end position="154"/>
    </location>
</feature>
<feature type="compositionally biased region" description="Polar residues" evidence="2">
    <location>
        <begin position="461"/>
        <end position="470"/>
    </location>
</feature>
<feature type="region of interest" description="Disordered" evidence="2">
    <location>
        <begin position="85"/>
        <end position="156"/>
    </location>
</feature>
<feature type="compositionally biased region" description="Polar residues" evidence="2">
    <location>
        <begin position="364"/>
        <end position="375"/>
    </location>
</feature>